<gene>
    <name evidence="1" type="ORF">CU103_29025</name>
</gene>
<reference evidence="2" key="1">
    <citation type="submission" date="2017-11" db="EMBL/GenBank/DDBJ databases">
        <authorList>
            <person name="Kuznetsova I."/>
            <person name="Sazanova A."/>
            <person name="Chirak E."/>
            <person name="Safronova V."/>
            <person name="Willems A."/>
        </authorList>
    </citation>
    <scope>NUCLEOTIDE SEQUENCE [LARGE SCALE GENOMIC DNA]</scope>
    <source>
        <strain evidence="2">CCBAU 03422</strain>
    </source>
</reference>
<evidence type="ECO:0008006" key="3">
    <source>
        <dbReference type="Google" id="ProtNLM"/>
    </source>
</evidence>
<dbReference type="Proteomes" id="UP000241764">
    <property type="component" value="Unassembled WGS sequence"/>
</dbReference>
<dbReference type="AlphaFoldDB" id="A0A2P7AT55"/>
<dbReference type="EMBL" id="PGGM01000020">
    <property type="protein sequence ID" value="PSH57390.1"/>
    <property type="molecule type" value="Genomic_DNA"/>
</dbReference>
<keyword evidence="2" id="KW-1185">Reference proteome</keyword>
<evidence type="ECO:0000313" key="1">
    <source>
        <dbReference type="EMBL" id="PSH57390.1"/>
    </source>
</evidence>
<dbReference type="RefSeq" id="WP_106667498.1">
    <property type="nucleotide sequence ID" value="NZ_PGGM01000020.1"/>
</dbReference>
<evidence type="ECO:0000313" key="2">
    <source>
        <dbReference type="Proteomes" id="UP000241764"/>
    </source>
</evidence>
<protein>
    <recommendedName>
        <fullName evidence="3">Schlafen AlbA-2 domain-containing protein</fullName>
    </recommendedName>
</protein>
<comment type="caution">
    <text evidence="1">The sequence shown here is derived from an EMBL/GenBank/DDBJ whole genome shotgun (WGS) entry which is preliminary data.</text>
</comment>
<name>A0A2P7AT55_9HYPH</name>
<organism evidence="1 2">
    <name type="scientific">Phyllobacterium sophorae</name>
    <dbReference type="NCBI Taxonomy" id="1520277"/>
    <lineage>
        <taxon>Bacteria</taxon>
        <taxon>Pseudomonadati</taxon>
        <taxon>Pseudomonadota</taxon>
        <taxon>Alphaproteobacteria</taxon>
        <taxon>Hyphomicrobiales</taxon>
        <taxon>Phyllobacteriaceae</taxon>
        <taxon>Phyllobacterium</taxon>
    </lineage>
</organism>
<accession>A0A2P7AT55</accession>
<proteinExistence type="predicted"/>
<dbReference type="OrthoDB" id="6994865at2"/>
<sequence>MAAPDDLKQLFQLQEETLSTEFKAWLDFSTAEGRATLAKAAIALANHGGGTVVMGMAGKPPASTPRPQAIPRYTSDSVNAAVNKYADPQLHCNVMHLNHPHTGHEHTLIVVPGPHGVPIMSKKDLPGVIAAQKTYIRKPGPKSEEPFTSEEWRSLFAQNMQANRDTMLESVRNVFYGLSTAPQAPVDRLQEFSEESRAKWEALIGRLPPDDIARMPHGRYEFTFEIIGVPTAKSLTELNRLIEKTAEVRHTGWSPFIILSRQPIGPAAVDGVIQTWIGTPKESGRRTNNVDFWRAHPDGRLFQVRAYDEDDTDRFAPGTVFSLTTPIWRFGDALLFVARLAREWGDNPTILFKAEYHGLKGRELRVLDRNRAPLSYPRISQTETVVVRGEATASQILDNTEEVLRGALAPVYEAFDFFVLPFQVIVQEVADLKAGRF</sequence>